<keyword evidence="8" id="KW-1278">Translocase</keyword>
<comment type="subcellular location">
    <subcellularLocation>
        <location evidence="1">Cell inner membrane</location>
        <topology evidence="1">Peripheral membrane protein</topology>
    </subcellularLocation>
</comment>
<dbReference type="SUPFAM" id="SSF50331">
    <property type="entry name" value="MOP-like"/>
    <property type="match status" value="1"/>
</dbReference>
<dbReference type="InterPro" id="IPR003593">
    <property type="entry name" value="AAA+_ATPase"/>
</dbReference>
<dbReference type="SMART" id="SM00382">
    <property type="entry name" value="AAA"/>
    <property type="match status" value="1"/>
</dbReference>
<dbReference type="AlphaFoldDB" id="A0A6L9UG72"/>
<evidence type="ECO:0000313" key="11">
    <source>
        <dbReference type="EMBL" id="NEI73146.1"/>
    </source>
</evidence>
<evidence type="ECO:0000256" key="3">
    <source>
        <dbReference type="ARBA" id="ARBA00022448"/>
    </source>
</evidence>
<dbReference type="InterPro" id="IPR047641">
    <property type="entry name" value="ABC_transpr_MalK/UgpC-like"/>
</dbReference>
<dbReference type="GO" id="GO:0022857">
    <property type="term" value="F:transmembrane transporter activity"/>
    <property type="evidence" value="ECO:0007669"/>
    <property type="project" value="InterPro"/>
</dbReference>
<dbReference type="GO" id="GO:0005524">
    <property type="term" value="F:ATP binding"/>
    <property type="evidence" value="ECO:0007669"/>
    <property type="project" value="UniProtKB-KW"/>
</dbReference>
<accession>A0A6L9UG72</accession>
<dbReference type="InterPro" id="IPR027417">
    <property type="entry name" value="P-loop_NTPase"/>
</dbReference>
<keyword evidence="6" id="KW-0547">Nucleotide-binding</keyword>
<dbReference type="GO" id="GO:0015697">
    <property type="term" value="P:quaternary ammonium group transport"/>
    <property type="evidence" value="ECO:0007669"/>
    <property type="project" value="UniProtKB-ARBA"/>
</dbReference>
<evidence type="ECO:0000313" key="12">
    <source>
        <dbReference type="Proteomes" id="UP000483035"/>
    </source>
</evidence>
<dbReference type="Gene3D" id="3.40.50.300">
    <property type="entry name" value="P-loop containing nucleotide triphosphate hydrolases"/>
    <property type="match status" value="1"/>
</dbReference>
<dbReference type="PROSITE" id="PS50893">
    <property type="entry name" value="ABC_TRANSPORTER_2"/>
    <property type="match status" value="1"/>
</dbReference>
<keyword evidence="5" id="KW-0997">Cell inner membrane</keyword>
<dbReference type="InterPro" id="IPR003439">
    <property type="entry name" value="ABC_transporter-like_ATP-bd"/>
</dbReference>
<reference evidence="11 12" key="1">
    <citation type="submission" date="2019-12" db="EMBL/GenBank/DDBJ databases">
        <title>Rhizobium genotypes associated with high levels of biological nitrogen fixation by grain legumes in a temperate-maritime cropping system.</title>
        <authorList>
            <person name="Maluk M."/>
            <person name="Francesc Ferrando Molina F."/>
            <person name="Lopez Del Egido L."/>
            <person name="Lafos M."/>
            <person name="Langarica-Fuentes A."/>
            <person name="Gebre Yohannes G."/>
            <person name="Young M.W."/>
            <person name="Martin P."/>
            <person name="Gantlett R."/>
            <person name="Kenicer G."/>
            <person name="Hawes C."/>
            <person name="Begg G.S."/>
            <person name="Quilliam R.S."/>
            <person name="Squire G.R."/>
            <person name="Poole P.S."/>
            <person name="Young P.W."/>
            <person name="Iannetta P.M."/>
            <person name="James E.K."/>
        </authorList>
    </citation>
    <scope>NUCLEOTIDE SEQUENCE [LARGE SCALE GENOMIC DNA]</scope>
    <source>
        <strain evidence="11 12">JHI1118</strain>
    </source>
</reference>
<dbReference type="InterPro" id="IPR008995">
    <property type="entry name" value="Mo/tungstate-bd_C_term_dom"/>
</dbReference>
<organism evidence="11 12">
    <name type="scientific">Rhizobium lusitanum</name>
    <dbReference type="NCBI Taxonomy" id="293958"/>
    <lineage>
        <taxon>Bacteria</taxon>
        <taxon>Pseudomonadati</taxon>
        <taxon>Pseudomonadota</taxon>
        <taxon>Alphaproteobacteria</taxon>
        <taxon>Hyphomicrobiales</taxon>
        <taxon>Rhizobiaceae</taxon>
        <taxon>Rhizobium/Agrobacterium group</taxon>
        <taxon>Rhizobium</taxon>
    </lineage>
</organism>
<keyword evidence="7 11" id="KW-0067">ATP-binding</keyword>
<keyword evidence="9" id="KW-0472">Membrane</keyword>
<protein>
    <submittedName>
        <fullName evidence="11">ATP-binding cassette domain-containing protein</fullName>
    </submittedName>
</protein>
<dbReference type="Pfam" id="PF08402">
    <property type="entry name" value="TOBE_2"/>
    <property type="match status" value="1"/>
</dbReference>
<evidence type="ECO:0000259" key="10">
    <source>
        <dbReference type="PROSITE" id="PS50893"/>
    </source>
</evidence>
<comment type="caution">
    <text evidence="11">The sequence shown here is derived from an EMBL/GenBank/DDBJ whole genome shotgun (WGS) entry which is preliminary data.</text>
</comment>
<evidence type="ECO:0000256" key="9">
    <source>
        <dbReference type="ARBA" id="ARBA00023136"/>
    </source>
</evidence>
<keyword evidence="3" id="KW-0813">Transport</keyword>
<evidence type="ECO:0000256" key="8">
    <source>
        <dbReference type="ARBA" id="ARBA00022967"/>
    </source>
</evidence>
<dbReference type="Proteomes" id="UP000483035">
    <property type="component" value="Unassembled WGS sequence"/>
</dbReference>
<evidence type="ECO:0000256" key="4">
    <source>
        <dbReference type="ARBA" id="ARBA00022475"/>
    </source>
</evidence>
<evidence type="ECO:0000256" key="2">
    <source>
        <dbReference type="ARBA" id="ARBA00005417"/>
    </source>
</evidence>
<gene>
    <name evidence="11" type="ORF">GR212_26640</name>
</gene>
<dbReference type="InterPro" id="IPR017871">
    <property type="entry name" value="ABC_transporter-like_CS"/>
</dbReference>
<dbReference type="Pfam" id="PF00005">
    <property type="entry name" value="ABC_tran"/>
    <property type="match status" value="1"/>
</dbReference>
<dbReference type="EMBL" id="WUEY01000016">
    <property type="protein sequence ID" value="NEI73146.1"/>
    <property type="molecule type" value="Genomic_DNA"/>
</dbReference>
<dbReference type="PROSITE" id="PS00211">
    <property type="entry name" value="ABC_TRANSPORTER_1"/>
    <property type="match status" value="1"/>
</dbReference>
<dbReference type="SUPFAM" id="SSF52540">
    <property type="entry name" value="P-loop containing nucleoside triphosphate hydrolases"/>
    <property type="match status" value="1"/>
</dbReference>
<comment type="similarity">
    <text evidence="2">Belongs to the ABC transporter superfamily.</text>
</comment>
<dbReference type="PANTHER" id="PTHR43875">
    <property type="entry name" value="MALTODEXTRIN IMPORT ATP-BINDING PROTEIN MSMX"/>
    <property type="match status" value="1"/>
</dbReference>
<proteinExistence type="inferred from homology"/>
<name>A0A6L9UG72_9HYPH</name>
<keyword evidence="4" id="KW-1003">Cell membrane</keyword>
<dbReference type="PANTHER" id="PTHR43875:SF15">
    <property type="entry name" value="TREHALOSE IMPORT ATP-BINDING PROTEIN SUGC"/>
    <property type="match status" value="1"/>
</dbReference>
<dbReference type="GO" id="GO:0016887">
    <property type="term" value="F:ATP hydrolysis activity"/>
    <property type="evidence" value="ECO:0007669"/>
    <property type="project" value="InterPro"/>
</dbReference>
<evidence type="ECO:0000256" key="1">
    <source>
        <dbReference type="ARBA" id="ARBA00004417"/>
    </source>
</evidence>
<evidence type="ECO:0000256" key="5">
    <source>
        <dbReference type="ARBA" id="ARBA00022519"/>
    </source>
</evidence>
<dbReference type="FunFam" id="3.40.50.300:FF:000425">
    <property type="entry name" value="Probable ABC transporter, ATP-binding subunit"/>
    <property type="match status" value="1"/>
</dbReference>
<dbReference type="Gene3D" id="2.40.50.100">
    <property type="match status" value="1"/>
</dbReference>
<dbReference type="InterPro" id="IPR013611">
    <property type="entry name" value="Transp-assoc_OB_typ2"/>
</dbReference>
<evidence type="ECO:0000256" key="6">
    <source>
        <dbReference type="ARBA" id="ARBA00022741"/>
    </source>
</evidence>
<evidence type="ECO:0000256" key="7">
    <source>
        <dbReference type="ARBA" id="ARBA00022840"/>
    </source>
</evidence>
<sequence>MVRADDGYRDRLLRRFAPSEPVNIRSLILMSSTETMLELASVQKLYAPQANGGPVGGVHASSFTLDKGTFFSLLGPSGCGKTTTLRCIAGLEEPDSGIIRIGGNLVFDEKSNVSVPLNRRNIGMVFQSYAIWPHMDVFENVAFPLRVAKDKRRGKDEIGRMVNEALETVGLGGYADRPATRLSGGQQQRVALARAIVRKPSLLLLDEPLSNLDASLREEMRDELRRLQQNIGVTTVYVTHDQSEALEMSDQIAVMEHGRVVQLDTPRKIYRQPSSRFVAEFVGTSNWIDGILAGRESDLIALRLVDGRVVYCKDLAVAAQGKALRVALRPEAIAISAADSSKDALPPGTNRLEGVVTFAGFVGNMMRYRIDLNGFQIQAYAPPQSPFDLGQKVTLTFAAGDAIPFTATA</sequence>
<feature type="domain" description="ABC transporter" evidence="10">
    <location>
        <begin position="37"/>
        <end position="282"/>
    </location>
</feature>
<dbReference type="GO" id="GO:0055052">
    <property type="term" value="C:ATP-binding cassette (ABC) transporter complex, substrate-binding subunit-containing"/>
    <property type="evidence" value="ECO:0007669"/>
    <property type="project" value="TreeGrafter"/>
</dbReference>